<dbReference type="STRING" id="2177.BHR79_07250"/>
<dbReference type="EMBL" id="CP017921">
    <property type="protein sequence ID" value="APH39298.1"/>
    <property type="molecule type" value="Genomic_DNA"/>
</dbReference>
<protein>
    <submittedName>
        <fullName evidence="1">Uncharacterized protein</fullName>
    </submittedName>
</protein>
<organism evidence="1 4">
    <name type="scientific">Methanohalophilus halophilus</name>
    <dbReference type="NCBI Taxonomy" id="2177"/>
    <lineage>
        <taxon>Archaea</taxon>
        <taxon>Methanobacteriati</taxon>
        <taxon>Methanobacteriota</taxon>
        <taxon>Stenosarchaea group</taxon>
        <taxon>Methanomicrobia</taxon>
        <taxon>Methanosarcinales</taxon>
        <taxon>Methanosarcinaceae</taxon>
        <taxon>Methanohalophilus</taxon>
    </lineage>
</organism>
<sequence>MKLDAKDKKEIADILAGKYFSQNEWKWVNLAKDMPKIQKAYEEIREQYDSYPYMSKDWYVENSSTKSLHMCSRWDELRDMVDFLNAYAEQFDFLVGANRKMLCISSTEELSDRQKTAISQARKLRYTVFVFTARVPDDMEFELSQIGGGM</sequence>
<evidence type="ECO:0000313" key="6">
    <source>
        <dbReference type="Proteomes" id="UP000267921"/>
    </source>
</evidence>
<dbReference type="RefSeq" id="WP_072561729.1">
    <property type="nucleotide sequence ID" value="NZ_CP017921.1"/>
</dbReference>
<dbReference type="AlphaFoldDB" id="A0A1L3Q356"/>
<gene>
    <name evidence="1" type="ORF">BHR79_07250</name>
    <name evidence="2" type="ORF">EFE40_02985</name>
    <name evidence="3" type="ORF">SAMN04515625_1061</name>
</gene>
<dbReference type="OrthoDB" id="123463at2157"/>
<reference evidence="1 4" key="1">
    <citation type="submission" date="2016-10" db="EMBL/GenBank/DDBJ databases">
        <title>Methanohalophilus halophilus.</title>
        <authorList>
            <person name="L'haridon S."/>
        </authorList>
    </citation>
    <scope>NUCLEOTIDE SEQUENCE [LARGE SCALE GENOMIC DNA]</scope>
    <source>
        <strain evidence="1 4">Z-7982</strain>
    </source>
</reference>
<evidence type="ECO:0000313" key="1">
    <source>
        <dbReference type="EMBL" id="APH39298.1"/>
    </source>
</evidence>
<dbReference type="EMBL" id="FNMU01000003">
    <property type="protein sequence ID" value="SDW50518.1"/>
    <property type="molecule type" value="Genomic_DNA"/>
</dbReference>
<reference evidence="3 5" key="2">
    <citation type="submission" date="2016-10" db="EMBL/GenBank/DDBJ databases">
        <authorList>
            <person name="de Groot N.N."/>
        </authorList>
    </citation>
    <scope>NUCLEOTIDE SEQUENCE [LARGE SCALE GENOMIC DNA]</scope>
    <source>
        <strain evidence="3 5">Z-7982</strain>
    </source>
</reference>
<dbReference type="Proteomes" id="UP000186879">
    <property type="component" value="Chromosome"/>
</dbReference>
<dbReference type="KEGG" id="mhaz:BHR79_07250"/>
<accession>A0A1L3Q356</accession>
<keyword evidence="4" id="KW-1185">Reference proteome</keyword>
<evidence type="ECO:0000313" key="5">
    <source>
        <dbReference type="Proteomes" id="UP000198669"/>
    </source>
</evidence>
<dbReference type="GeneID" id="30583550"/>
<dbReference type="EMBL" id="RJJG01000003">
    <property type="protein sequence ID" value="RNI09636.1"/>
    <property type="molecule type" value="Genomic_DNA"/>
</dbReference>
<evidence type="ECO:0000313" key="2">
    <source>
        <dbReference type="EMBL" id="RNI09636.1"/>
    </source>
</evidence>
<dbReference type="Proteomes" id="UP000267921">
    <property type="component" value="Unassembled WGS sequence"/>
</dbReference>
<evidence type="ECO:0000313" key="4">
    <source>
        <dbReference type="Proteomes" id="UP000186879"/>
    </source>
</evidence>
<name>A0A1L3Q356_9EURY</name>
<reference evidence="2 6" key="3">
    <citation type="submission" date="2018-10" db="EMBL/GenBank/DDBJ databases">
        <title>Cultivation of a novel Methanohalophilus strain from Kebrit Deep of the Red Sea and a genomic comparison of members of the genus Methanohalophilus.</title>
        <authorList>
            <person name="Guan Y."/>
            <person name="Ngugi D.K."/>
            <person name="Stingl U."/>
        </authorList>
    </citation>
    <scope>NUCLEOTIDE SEQUENCE [LARGE SCALE GENOMIC DNA]</scope>
    <source>
        <strain evidence="2 6">DSM 3094</strain>
    </source>
</reference>
<evidence type="ECO:0000313" key="3">
    <source>
        <dbReference type="EMBL" id="SDW50518.1"/>
    </source>
</evidence>
<dbReference type="Proteomes" id="UP000198669">
    <property type="component" value="Unassembled WGS sequence"/>
</dbReference>
<proteinExistence type="predicted"/>